<comment type="caution">
    <text evidence="9">The sequence shown here is derived from an EMBL/GenBank/DDBJ whole genome shotgun (WGS) entry which is preliminary data.</text>
</comment>
<reference evidence="10" key="1">
    <citation type="journal article" date="2019" name="Int. J. Syst. Evol. Microbiol.">
        <title>The Global Catalogue of Microorganisms (GCM) 10K type strain sequencing project: providing services to taxonomists for standard genome sequencing and annotation.</title>
        <authorList>
            <consortium name="The Broad Institute Genomics Platform"/>
            <consortium name="The Broad Institute Genome Sequencing Center for Infectious Disease"/>
            <person name="Wu L."/>
            <person name="Ma J."/>
        </authorList>
    </citation>
    <scope>NUCLEOTIDE SEQUENCE [LARGE SCALE GENOMIC DNA]</scope>
    <source>
        <strain evidence="10">JCM 15608</strain>
    </source>
</reference>
<accession>A0ABP3WJG3</accession>
<dbReference type="InterPro" id="IPR003856">
    <property type="entry name" value="LPS_length_determ_N"/>
</dbReference>
<protein>
    <submittedName>
        <fullName evidence="9">Wzz/FepE/Etk N-terminal domain-containing protein</fullName>
    </submittedName>
</protein>
<feature type="domain" description="Tyrosine-protein kinase G-rich" evidence="8">
    <location>
        <begin position="271"/>
        <end position="312"/>
    </location>
</feature>
<comment type="subcellular location">
    <subcellularLocation>
        <location evidence="1">Cell membrane</location>
        <topology evidence="1">Multi-pass membrane protein</topology>
    </subcellularLocation>
</comment>
<evidence type="ECO:0000256" key="2">
    <source>
        <dbReference type="ARBA" id="ARBA00022475"/>
    </source>
</evidence>
<dbReference type="Proteomes" id="UP001500021">
    <property type="component" value="Unassembled WGS sequence"/>
</dbReference>
<keyword evidence="10" id="KW-1185">Reference proteome</keyword>
<dbReference type="InterPro" id="IPR032807">
    <property type="entry name" value="GNVR"/>
</dbReference>
<keyword evidence="4 6" id="KW-1133">Transmembrane helix</keyword>
<dbReference type="InterPro" id="IPR050445">
    <property type="entry name" value="Bact_polysacc_biosynth/exp"/>
</dbReference>
<dbReference type="EMBL" id="BAAAFA010000004">
    <property type="protein sequence ID" value="GAA0815298.1"/>
    <property type="molecule type" value="Genomic_DNA"/>
</dbReference>
<gene>
    <name evidence="9" type="ORF">GCM10009111_13400</name>
</gene>
<keyword evidence="3 6" id="KW-0812">Transmembrane</keyword>
<evidence type="ECO:0000256" key="4">
    <source>
        <dbReference type="ARBA" id="ARBA00022989"/>
    </source>
</evidence>
<evidence type="ECO:0000256" key="5">
    <source>
        <dbReference type="ARBA" id="ARBA00023136"/>
    </source>
</evidence>
<sequence length="315" mass="35387">MPNTLDTQAMKKTSQPLSKYDEEEILWRIIWAKKLTIIIVSFLFAVASIFFALSKPDIYRATTLLSPVSSDGGAGGLSALAGQFGGLASMAGINLSGGGADNTALALQIIRSRSFLEKFIIKHDLRVPLIAAEKWNISSNKLVLNTEVYDESNNKWIRQVKPPKEQVPSDWEAYTAFLELLTVSQDEKTSMVTIAIEFYSPELAKQWLSWLVADINEFMKIQDQKEAEASIEYLNEQLSNIKLASMKTVFYQLIEEQTKNMMLAHVRDEYVLKTIDPAQVPEIKAKPKRALIVIVGTLLGGFLSVLFVLVRYYIK</sequence>
<evidence type="ECO:0000256" key="1">
    <source>
        <dbReference type="ARBA" id="ARBA00004651"/>
    </source>
</evidence>
<feature type="domain" description="Polysaccharide chain length determinant N-terminal" evidence="7">
    <location>
        <begin position="26"/>
        <end position="122"/>
    </location>
</feature>
<keyword evidence="2" id="KW-1003">Cell membrane</keyword>
<evidence type="ECO:0000259" key="8">
    <source>
        <dbReference type="Pfam" id="PF13807"/>
    </source>
</evidence>
<feature type="transmembrane region" description="Helical" evidence="6">
    <location>
        <begin position="35"/>
        <end position="53"/>
    </location>
</feature>
<keyword evidence="5 6" id="KW-0472">Membrane</keyword>
<dbReference type="Pfam" id="PF13807">
    <property type="entry name" value="GNVR"/>
    <property type="match status" value="1"/>
</dbReference>
<proteinExistence type="predicted"/>
<evidence type="ECO:0000256" key="3">
    <source>
        <dbReference type="ARBA" id="ARBA00022692"/>
    </source>
</evidence>
<evidence type="ECO:0000259" key="7">
    <source>
        <dbReference type="Pfam" id="PF02706"/>
    </source>
</evidence>
<organism evidence="9 10">
    <name type="scientific">Colwellia asteriadis</name>
    <dbReference type="NCBI Taxonomy" id="517723"/>
    <lineage>
        <taxon>Bacteria</taxon>
        <taxon>Pseudomonadati</taxon>
        <taxon>Pseudomonadota</taxon>
        <taxon>Gammaproteobacteria</taxon>
        <taxon>Alteromonadales</taxon>
        <taxon>Colwelliaceae</taxon>
        <taxon>Colwellia</taxon>
    </lineage>
</organism>
<name>A0ABP3WJG3_9GAMM</name>
<evidence type="ECO:0000313" key="10">
    <source>
        <dbReference type="Proteomes" id="UP001500021"/>
    </source>
</evidence>
<evidence type="ECO:0000313" key="9">
    <source>
        <dbReference type="EMBL" id="GAA0815298.1"/>
    </source>
</evidence>
<dbReference type="PANTHER" id="PTHR32309:SF13">
    <property type="entry name" value="FERRIC ENTEROBACTIN TRANSPORT PROTEIN FEPE"/>
    <property type="match status" value="1"/>
</dbReference>
<evidence type="ECO:0000256" key="6">
    <source>
        <dbReference type="SAM" id="Phobius"/>
    </source>
</evidence>
<dbReference type="PANTHER" id="PTHR32309">
    <property type="entry name" value="TYROSINE-PROTEIN KINASE"/>
    <property type="match status" value="1"/>
</dbReference>
<dbReference type="Pfam" id="PF02706">
    <property type="entry name" value="Wzz"/>
    <property type="match status" value="1"/>
</dbReference>
<feature type="transmembrane region" description="Helical" evidence="6">
    <location>
        <begin position="290"/>
        <end position="314"/>
    </location>
</feature>